<protein>
    <submittedName>
        <fullName evidence="1">Uncharacterized protein</fullName>
    </submittedName>
</protein>
<dbReference type="EMBL" id="CP036526">
    <property type="protein sequence ID" value="QDT10751.1"/>
    <property type="molecule type" value="Genomic_DNA"/>
</dbReference>
<keyword evidence="2" id="KW-1185">Reference proteome</keyword>
<dbReference type="AlphaFoldDB" id="A0A517NUF3"/>
<evidence type="ECO:0000313" key="1">
    <source>
        <dbReference type="EMBL" id="QDT10751.1"/>
    </source>
</evidence>
<reference evidence="1 2" key="1">
    <citation type="submission" date="2019-02" db="EMBL/GenBank/DDBJ databases">
        <title>Deep-cultivation of Planctomycetes and their phenomic and genomic characterization uncovers novel biology.</title>
        <authorList>
            <person name="Wiegand S."/>
            <person name="Jogler M."/>
            <person name="Boedeker C."/>
            <person name="Pinto D."/>
            <person name="Vollmers J."/>
            <person name="Rivas-Marin E."/>
            <person name="Kohn T."/>
            <person name="Peeters S.H."/>
            <person name="Heuer A."/>
            <person name="Rast P."/>
            <person name="Oberbeckmann S."/>
            <person name="Bunk B."/>
            <person name="Jeske O."/>
            <person name="Meyerdierks A."/>
            <person name="Storesund J.E."/>
            <person name="Kallscheuer N."/>
            <person name="Luecker S."/>
            <person name="Lage O.M."/>
            <person name="Pohl T."/>
            <person name="Merkel B.J."/>
            <person name="Hornburger P."/>
            <person name="Mueller R.-W."/>
            <person name="Bruemmer F."/>
            <person name="Labrenz M."/>
            <person name="Spormann A.M."/>
            <person name="Op den Camp H."/>
            <person name="Overmann J."/>
            <person name="Amann R."/>
            <person name="Jetten M.S.M."/>
            <person name="Mascher T."/>
            <person name="Medema M.H."/>
            <person name="Devos D.P."/>
            <person name="Kaster A.-K."/>
            <person name="Ovreas L."/>
            <person name="Rohde M."/>
            <person name="Galperin M.Y."/>
            <person name="Jogler C."/>
        </authorList>
    </citation>
    <scope>NUCLEOTIDE SEQUENCE [LARGE SCALE GENOMIC DNA]</scope>
    <source>
        <strain evidence="1 2">K23_9</strain>
    </source>
</reference>
<dbReference type="InterPro" id="IPR036390">
    <property type="entry name" value="WH_DNA-bd_sf"/>
</dbReference>
<dbReference type="InterPro" id="IPR036388">
    <property type="entry name" value="WH-like_DNA-bd_sf"/>
</dbReference>
<dbReference type="SUPFAM" id="SSF46785">
    <property type="entry name" value="Winged helix' DNA-binding domain"/>
    <property type="match status" value="1"/>
</dbReference>
<sequence length="310" mass="34794">MSINVIGWDRMASAELLKQFRGCLPLLETERRASLIVDTIAQRLIYMLRTASRKQLATEAKTFFRLSELAEDASVNQTSLGSISDAAMLFGRALSLAVDNHDDASIESTLASYDKRSKAFFEIMLESGSEPLRRTDLKRRFNDHPDDLAISESQLSHMLRDFDNANLIFRSRVTGGKQVVVGLTPQGREIAEQKAAPSWQPILRQFLDIGFDANDVAPLYEMLCDSGFPKDEVLLEVLRLAAVRSTARQAANDEPSDDDTGWRYQDAAWQPPINLLQSLRVDSDAWSSDFREPFSNARSHRHNSGKTISI</sequence>
<evidence type="ECO:0000313" key="2">
    <source>
        <dbReference type="Proteomes" id="UP000319817"/>
    </source>
</evidence>
<proteinExistence type="predicted"/>
<dbReference type="Proteomes" id="UP000319817">
    <property type="component" value="Chromosome"/>
</dbReference>
<gene>
    <name evidence="1" type="ORF">K239x_27090</name>
</gene>
<accession>A0A517NUF3</accession>
<dbReference type="RefSeq" id="WP_145418489.1">
    <property type="nucleotide sequence ID" value="NZ_CP036526.1"/>
</dbReference>
<dbReference type="Gene3D" id="1.10.10.10">
    <property type="entry name" value="Winged helix-like DNA-binding domain superfamily/Winged helix DNA-binding domain"/>
    <property type="match status" value="1"/>
</dbReference>
<name>A0A517NUF3_9BACT</name>
<organism evidence="1 2">
    <name type="scientific">Stieleria marina</name>
    <dbReference type="NCBI Taxonomy" id="1930275"/>
    <lineage>
        <taxon>Bacteria</taxon>
        <taxon>Pseudomonadati</taxon>
        <taxon>Planctomycetota</taxon>
        <taxon>Planctomycetia</taxon>
        <taxon>Pirellulales</taxon>
        <taxon>Pirellulaceae</taxon>
        <taxon>Stieleria</taxon>
    </lineage>
</organism>